<evidence type="ECO:0000256" key="1">
    <source>
        <dbReference type="ARBA" id="ARBA00004394"/>
    </source>
</evidence>
<feature type="region of interest" description="Disordered" evidence="6">
    <location>
        <begin position="309"/>
        <end position="328"/>
    </location>
</feature>
<dbReference type="Proteomes" id="UP000077315">
    <property type="component" value="Unassembled WGS sequence"/>
</dbReference>
<organism evidence="8 9">
    <name type="scientific">Phycomyces blakesleeanus (strain ATCC 8743b / DSM 1359 / FGSC 10004 / NBRC 33097 / NRRL 1555)</name>
    <dbReference type="NCBI Taxonomy" id="763407"/>
    <lineage>
        <taxon>Eukaryota</taxon>
        <taxon>Fungi</taxon>
        <taxon>Fungi incertae sedis</taxon>
        <taxon>Mucoromycota</taxon>
        <taxon>Mucoromycotina</taxon>
        <taxon>Mucoromycetes</taxon>
        <taxon>Mucorales</taxon>
        <taxon>Phycomycetaceae</taxon>
        <taxon>Phycomyces</taxon>
    </lineage>
</organism>
<feature type="region of interest" description="Disordered" evidence="6">
    <location>
        <begin position="353"/>
        <end position="438"/>
    </location>
</feature>
<evidence type="ECO:0000313" key="9">
    <source>
        <dbReference type="Proteomes" id="UP000077315"/>
    </source>
</evidence>
<keyword evidence="4" id="KW-0472">Membrane</keyword>
<dbReference type="GO" id="GO:0007030">
    <property type="term" value="P:Golgi organization"/>
    <property type="evidence" value="ECO:0007669"/>
    <property type="project" value="TreeGrafter"/>
</dbReference>
<dbReference type="InterPro" id="IPR024958">
    <property type="entry name" value="GRASP_PDZ"/>
</dbReference>
<keyword evidence="9" id="KW-1185">Reference proteome</keyword>
<feature type="domain" description="PDZ GRASP-type" evidence="7">
    <location>
        <begin position="108"/>
        <end position="204"/>
    </location>
</feature>
<feature type="compositionally biased region" description="Low complexity" evidence="6">
    <location>
        <begin position="416"/>
        <end position="427"/>
    </location>
</feature>
<dbReference type="GO" id="GO:0000139">
    <property type="term" value="C:Golgi membrane"/>
    <property type="evidence" value="ECO:0007669"/>
    <property type="project" value="UniProtKB-SubCell"/>
</dbReference>
<dbReference type="Pfam" id="PF04495">
    <property type="entry name" value="GRASP55_65"/>
    <property type="match status" value="1"/>
</dbReference>
<dbReference type="GeneID" id="28999248"/>
<feature type="domain" description="PDZ GRASP-type" evidence="7">
    <location>
        <begin position="210"/>
        <end position="299"/>
    </location>
</feature>
<dbReference type="InterPro" id="IPR036034">
    <property type="entry name" value="PDZ_sf"/>
</dbReference>
<protein>
    <recommendedName>
        <fullName evidence="7">PDZ GRASP-type domain-containing protein</fullName>
    </recommendedName>
</protein>
<dbReference type="VEuPathDB" id="FungiDB:PHYBLDRAFT_180630"/>
<feature type="binding site" evidence="5">
    <location>
        <position position="111"/>
    </location>
    <ligand>
        <name>Zn(2+)</name>
        <dbReference type="ChEBI" id="CHEBI:29105"/>
    </ligand>
</feature>
<evidence type="ECO:0000256" key="6">
    <source>
        <dbReference type="SAM" id="MobiDB-lite"/>
    </source>
</evidence>
<feature type="binding site" evidence="5">
    <location>
        <position position="202"/>
    </location>
    <ligand>
        <name>Zn(2+)</name>
        <dbReference type="ChEBI" id="CHEBI:29105"/>
    </ligand>
</feature>
<dbReference type="EMBL" id="KV440976">
    <property type="protein sequence ID" value="OAD76335.1"/>
    <property type="molecule type" value="Genomic_DNA"/>
</dbReference>
<dbReference type="InterPro" id="IPR007583">
    <property type="entry name" value="GRASP55_65"/>
</dbReference>
<keyword evidence="5" id="KW-0862">Zinc</keyword>
<evidence type="ECO:0000313" key="8">
    <source>
        <dbReference type="EMBL" id="OAD76335.1"/>
    </source>
</evidence>
<evidence type="ECO:0000256" key="4">
    <source>
        <dbReference type="ARBA" id="ARBA00023136"/>
    </source>
</evidence>
<evidence type="ECO:0000256" key="3">
    <source>
        <dbReference type="ARBA" id="ARBA00023034"/>
    </source>
</evidence>
<dbReference type="PROSITE" id="PS51865">
    <property type="entry name" value="PDZ_GRASP"/>
    <property type="match status" value="2"/>
</dbReference>
<reference evidence="9" key="1">
    <citation type="submission" date="2015-06" db="EMBL/GenBank/DDBJ databases">
        <title>Expansion of signal transduction pathways in fungi by whole-genome duplication.</title>
        <authorList>
            <consortium name="DOE Joint Genome Institute"/>
            <person name="Corrochano L.M."/>
            <person name="Kuo A."/>
            <person name="Marcet-Houben M."/>
            <person name="Polaino S."/>
            <person name="Salamov A."/>
            <person name="Villalobos J.M."/>
            <person name="Alvarez M.I."/>
            <person name="Avalos J."/>
            <person name="Benito E.P."/>
            <person name="Benoit I."/>
            <person name="Burger G."/>
            <person name="Camino L.P."/>
            <person name="Canovas D."/>
            <person name="Cerda-Olmedo E."/>
            <person name="Cheng J.-F."/>
            <person name="Dominguez A."/>
            <person name="Elias M."/>
            <person name="Eslava A.P."/>
            <person name="Glaser F."/>
            <person name="Grimwood J."/>
            <person name="Gutierrez G."/>
            <person name="Heitman J."/>
            <person name="Henrissat B."/>
            <person name="Iturriaga E.A."/>
            <person name="Lang B.F."/>
            <person name="Lavin J.L."/>
            <person name="Lee S."/>
            <person name="Li W."/>
            <person name="Lindquist E."/>
            <person name="Lopez-Garcia S."/>
            <person name="Luque E.M."/>
            <person name="Marcos A.T."/>
            <person name="Martin J."/>
            <person name="McCluskey K."/>
            <person name="Medina H.R."/>
            <person name="Miralles-Duran A."/>
            <person name="Miyazaki A."/>
            <person name="Munoz-Torres E."/>
            <person name="Oguiza J.A."/>
            <person name="Ohm R."/>
            <person name="Olmedo M."/>
            <person name="Orejas M."/>
            <person name="Ortiz-Castellanos L."/>
            <person name="Pisabarro A.G."/>
            <person name="Rodriguez-Romero J."/>
            <person name="Ruiz-Herrera J."/>
            <person name="Ruiz-Vazquez R."/>
            <person name="Sanz C."/>
            <person name="Schackwitz W."/>
            <person name="Schmutz J."/>
            <person name="Shahriari M."/>
            <person name="Shelest E."/>
            <person name="Silva-Franco F."/>
            <person name="Soanes D."/>
            <person name="Syed K."/>
            <person name="Tagua V.G."/>
            <person name="Talbot N.J."/>
            <person name="Thon M."/>
            <person name="De vries R.P."/>
            <person name="Wiebenga A."/>
            <person name="Yadav J.S."/>
            <person name="Braun E.L."/>
            <person name="Baker S."/>
            <person name="Garre V."/>
            <person name="Horwitz B."/>
            <person name="Torres-Martinez S."/>
            <person name="Idnurm A."/>
            <person name="Herrera-Estrella A."/>
            <person name="Gabaldon T."/>
            <person name="Grigoriev I.V."/>
        </authorList>
    </citation>
    <scope>NUCLEOTIDE SEQUENCE [LARGE SCALE GENOMIC DNA]</scope>
    <source>
        <strain evidence="9">NRRL 1555(-)</strain>
    </source>
</reference>
<dbReference type="PANTHER" id="PTHR12893:SF0">
    <property type="entry name" value="GRASP65"/>
    <property type="match status" value="1"/>
</dbReference>
<keyword evidence="2" id="KW-0677">Repeat</keyword>
<name>A0A162XSU8_PHYB8</name>
<feature type="compositionally biased region" description="Low complexity" evidence="6">
    <location>
        <begin position="388"/>
        <end position="403"/>
    </location>
</feature>
<evidence type="ECO:0000256" key="5">
    <source>
        <dbReference type="PIRSR" id="PIRSR607583-1"/>
    </source>
</evidence>
<dbReference type="SUPFAM" id="SSF50156">
    <property type="entry name" value="PDZ domain-like"/>
    <property type="match status" value="2"/>
</dbReference>
<comment type="subcellular location">
    <subcellularLocation>
        <location evidence="1">Golgi apparatus membrane</location>
    </subcellularLocation>
</comment>
<sequence>MDGSEVMHRLWNRDLAAVLNFRHILNNLRYDGTIPVSFTRVIRIGRIRRQAEEDLQEGRRPTQATAEWLRNSPVLRSRDLCRNQRFKFDPNVCLSTMGGAQSSENGHHGFHVLKVKKDSPAFQAGIEQFFDYIISIQGTSLEDGNSKELVRILQENENKPVVMGIYSSKNQAVRDITLTPTKDWPSEDPNEKSLIGCSIRYCSYERAGENVWHVLDIAPNSPAEMAGIIAHSDYIIGSPHMALKNEEDFYQLVEEFVNKPLRLYLYNTEWDSCREVIIVPSHEWGGAGSLGCDVGYGLLHRIPRRHSELTANGTEDGQQTAERYSREGVTNYSNAIFSSPDDELESPVLVHHHNHNHDHDHDHDHSHDHNHKHNHHNQESTSVILKAPPITTTDPIVITSDPDSTQLSKHLNDAVSSMTSSSIEPPSANTESKNDSKE</sequence>
<dbReference type="RefSeq" id="XP_018294375.1">
    <property type="nucleotide sequence ID" value="XM_018438342.1"/>
</dbReference>
<feature type="compositionally biased region" description="Basic and acidic residues" evidence="6">
    <location>
        <begin position="357"/>
        <end position="367"/>
    </location>
</feature>
<dbReference type="InParanoid" id="A0A162XSU8"/>
<accession>A0A162XSU8</accession>
<evidence type="ECO:0000256" key="2">
    <source>
        <dbReference type="ARBA" id="ARBA00022737"/>
    </source>
</evidence>
<dbReference type="Gene3D" id="2.30.42.10">
    <property type="match status" value="2"/>
</dbReference>
<dbReference type="FunCoup" id="A0A162XSU8">
    <property type="interactions" value="266"/>
</dbReference>
<dbReference type="GO" id="GO:0046872">
    <property type="term" value="F:metal ion binding"/>
    <property type="evidence" value="ECO:0007669"/>
    <property type="project" value="UniProtKB-KW"/>
</dbReference>
<proteinExistence type="predicted"/>
<gene>
    <name evidence="8" type="ORF">PHYBLDRAFT_180630</name>
</gene>
<evidence type="ECO:0000259" key="7">
    <source>
        <dbReference type="PROSITE" id="PS51865"/>
    </source>
</evidence>
<dbReference type="STRING" id="763407.A0A162XSU8"/>
<dbReference type="PANTHER" id="PTHR12893">
    <property type="entry name" value="GOLGI REASSEMBLY STACKING PROTEIN GRASP"/>
    <property type="match status" value="1"/>
</dbReference>
<keyword evidence="3" id="KW-0333">Golgi apparatus</keyword>
<dbReference type="AlphaFoldDB" id="A0A162XSU8"/>
<dbReference type="OrthoDB" id="3318at2759"/>
<keyword evidence="5" id="KW-0479">Metal-binding</keyword>
<dbReference type="FunFam" id="2.30.42.10:FF:000026">
    <property type="entry name" value="Golgi reassembly stacking protein 2"/>
    <property type="match status" value="1"/>
</dbReference>